<proteinExistence type="predicted"/>
<evidence type="ECO:0000313" key="1">
    <source>
        <dbReference type="EMBL" id="HDD52826.1"/>
    </source>
</evidence>
<dbReference type="EMBL" id="DQWS01000076">
    <property type="protein sequence ID" value="HDD52826.1"/>
    <property type="molecule type" value="Genomic_DNA"/>
</dbReference>
<organism evidence="1">
    <name type="scientific">Thermosulfidibacter takaii</name>
    <dbReference type="NCBI Taxonomy" id="412593"/>
    <lineage>
        <taxon>Bacteria</taxon>
        <taxon>Pseudomonadati</taxon>
        <taxon>Thermosulfidibacterota</taxon>
        <taxon>Thermosulfidibacteria</taxon>
        <taxon>Thermosulfidibacterales</taxon>
        <taxon>Thermosulfidibacteraceae</taxon>
    </lineage>
</organism>
<protein>
    <submittedName>
        <fullName evidence="1">Uncharacterized protein</fullName>
    </submittedName>
</protein>
<sequence>MEIHLEAFVSVLRNVLGRRLVKVYFMAEEEEGRVAEANVVILVEEMDWTEDFIIHEEGARIMKETGAFLSPLIVSKDRWEHWRRLGKRVVFRVEEEGIPVYEREEGEW</sequence>
<name>A0A7C0Y846_9BACT</name>
<comment type="caution">
    <text evidence="1">The sequence shown here is derived from an EMBL/GenBank/DDBJ whole genome shotgun (WGS) entry which is preliminary data.</text>
</comment>
<dbReference type="AlphaFoldDB" id="A0A7C0Y846"/>
<gene>
    <name evidence="1" type="ORF">ENF32_02000</name>
</gene>
<dbReference type="Proteomes" id="UP000885690">
    <property type="component" value="Unassembled WGS sequence"/>
</dbReference>
<accession>A0A7C0Y846</accession>
<reference evidence="1" key="1">
    <citation type="journal article" date="2020" name="mSystems">
        <title>Genome- and Community-Level Interaction Insights into Carbon Utilization and Element Cycling Functions of Hydrothermarchaeota in Hydrothermal Sediment.</title>
        <authorList>
            <person name="Zhou Z."/>
            <person name="Liu Y."/>
            <person name="Xu W."/>
            <person name="Pan J."/>
            <person name="Luo Z.H."/>
            <person name="Li M."/>
        </authorList>
    </citation>
    <scope>NUCLEOTIDE SEQUENCE [LARGE SCALE GENOMIC DNA]</scope>
    <source>
        <strain evidence="1">HyVt-115</strain>
    </source>
</reference>